<feature type="region of interest" description="Disordered" evidence="4">
    <location>
        <begin position="1"/>
        <end position="22"/>
    </location>
</feature>
<dbReference type="InterPro" id="IPR003591">
    <property type="entry name" value="Leu-rich_rpt_typical-subtyp"/>
</dbReference>
<feature type="compositionally biased region" description="Polar residues" evidence="4">
    <location>
        <begin position="155"/>
        <end position="172"/>
    </location>
</feature>
<evidence type="ECO:0000313" key="5">
    <source>
        <dbReference type="EMBL" id="EGB05169.1"/>
    </source>
</evidence>
<feature type="compositionally biased region" description="Polar residues" evidence="4">
    <location>
        <begin position="705"/>
        <end position="715"/>
    </location>
</feature>
<name>F0YI54_AURAN</name>
<dbReference type="Pfam" id="PF14580">
    <property type="entry name" value="LRR_9"/>
    <property type="match status" value="1"/>
</dbReference>
<dbReference type="SUPFAM" id="SSF52058">
    <property type="entry name" value="L domain-like"/>
    <property type="match status" value="1"/>
</dbReference>
<dbReference type="InParanoid" id="F0YI54"/>
<evidence type="ECO:0000313" key="6">
    <source>
        <dbReference type="Proteomes" id="UP000002729"/>
    </source>
</evidence>
<dbReference type="KEGG" id="aaf:AURANDRAFT_72297"/>
<proteinExistence type="predicted"/>
<keyword evidence="6" id="KW-1185">Reference proteome</keyword>
<dbReference type="GeneID" id="20228646"/>
<feature type="region of interest" description="Disordered" evidence="4">
    <location>
        <begin position="705"/>
        <end position="736"/>
    </location>
</feature>
<dbReference type="Gene3D" id="3.80.10.10">
    <property type="entry name" value="Ribonuclease Inhibitor"/>
    <property type="match status" value="2"/>
</dbReference>
<dbReference type="Proteomes" id="UP000002729">
    <property type="component" value="Unassembled WGS sequence"/>
</dbReference>
<evidence type="ECO:0000256" key="1">
    <source>
        <dbReference type="ARBA" id="ARBA00022614"/>
    </source>
</evidence>
<feature type="coiled-coil region" evidence="3">
    <location>
        <begin position="538"/>
        <end position="583"/>
    </location>
</feature>
<evidence type="ECO:0000256" key="4">
    <source>
        <dbReference type="SAM" id="MobiDB-lite"/>
    </source>
</evidence>
<dbReference type="SMART" id="SM00369">
    <property type="entry name" value="LRR_TYP"/>
    <property type="match status" value="4"/>
</dbReference>
<feature type="region of interest" description="Disordered" evidence="4">
    <location>
        <begin position="234"/>
        <end position="291"/>
    </location>
</feature>
<dbReference type="PANTHER" id="PTHR45973">
    <property type="entry name" value="PROTEIN PHOSPHATASE 1 REGULATORY SUBUNIT SDS22-RELATED"/>
    <property type="match status" value="1"/>
</dbReference>
<accession>F0YI54</accession>
<dbReference type="PANTHER" id="PTHR45973:SF8">
    <property type="entry name" value="LEUCINE-RICH REPEAT-CONTAINING PROTEIN 49"/>
    <property type="match status" value="1"/>
</dbReference>
<dbReference type="InterPro" id="IPR050576">
    <property type="entry name" value="Cilia_flagella_integrity"/>
</dbReference>
<feature type="compositionally biased region" description="Polar residues" evidence="4">
    <location>
        <begin position="276"/>
        <end position="285"/>
    </location>
</feature>
<reference evidence="5 6" key="1">
    <citation type="journal article" date="2011" name="Proc. Natl. Acad. Sci. U.S.A.">
        <title>Niche of harmful alga Aureococcus anophagefferens revealed through ecogenomics.</title>
        <authorList>
            <person name="Gobler C.J."/>
            <person name="Berry D.L."/>
            <person name="Dyhrman S.T."/>
            <person name="Wilhelm S.W."/>
            <person name="Salamov A."/>
            <person name="Lobanov A.V."/>
            <person name="Zhang Y."/>
            <person name="Collier J.L."/>
            <person name="Wurch L.L."/>
            <person name="Kustka A.B."/>
            <person name="Dill B.D."/>
            <person name="Shah M."/>
            <person name="VerBerkmoes N.C."/>
            <person name="Kuo A."/>
            <person name="Terry A."/>
            <person name="Pangilinan J."/>
            <person name="Lindquist E.A."/>
            <person name="Lucas S."/>
            <person name="Paulsen I.T."/>
            <person name="Hattenrath-Lehmann T.K."/>
            <person name="Talmage S.C."/>
            <person name="Walker E.A."/>
            <person name="Koch F."/>
            <person name="Burson A.M."/>
            <person name="Marcoval M.A."/>
            <person name="Tang Y.Z."/>
            <person name="Lecleir G.R."/>
            <person name="Coyne K.J."/>
            <person name="Berg G.M."/>
            <person name="Bertrand E.M."/>
            <person name="Saito M.A."/>
            <person name="Gladyshev V.N."/>
            <person name="Grigoriev I.V."/>
        </authorList>
    </citation>
    <scope>NUCLEOTIDE SEQUENCE [LARGE SCALE GENOMIC DNA]</scope>
    <source>
        <strain evidence="6">CCMP 1984</strain>
    </source>
</reference>
<dbReference type="AlphaFoldDB" id="F0YI54"/>
<feature type="region of interest" description="Disordered" evidence="4">
    <location>
        <begin position="74"/>
        <end position="175"/>
    </location>
</feature>
<dbReference type="InterPro" id="IPR032675">
    <property type="entry name" value="LRR_dom_sf"/>
</dbReference>
<feature type="region of interest" description="Disordered" evidence="4">
    <location>
        <begin position="593"/>
        <end position="692"/>
    </location>
</feature>
<dbReference type="RefSeq" id="XP_009040070.1">
    <property type="nucleotide sequence ID" value="XM_009041822.1"/>
</dbReference>
<feature type="compositionally biased region" description="Basic and acidic residues" evidence="4">
    <location>
        <begin position="92"/>
        <end position="101"/>
    </location>
</feature>
<feature type="compositionally biased region" description="Polar residues" evidence="4">
    <location>
        <begin position="105"/>
        <end position="118"/>
    </location>
</feature>
<dbReference type="SMART" id="SM00365">
    <property type="entry name" value="LRR_SD22"/>
    <property type="match status" value="6"/>
</dbReference>
<gene>
    <name evidence="5" type="ORF">AURANDRAFT_72297</name>
</gene>
<feature type="compositionally biased region" description="Basic and acidic residues" evidence="4">
    <location>
        <begin position="256"/>
        <end position="275"/>
    </location>
</feature>
<dbReference type="eggNOG" id="KOG0531">
    <property type="taxonomic scope" value="Eukaryota"/>
</dbReference>
<feature type="compositionally biased region" description="Polar residues" evidence="4">
    <location>
        <begin position="599"/>
        <end position="620"/>
    </location>
</feature>
<dbReference type="OrthoDB" id="1939344at2759"/>
<keyword evidence="2" id="KW-0677">Repeat</keyword>
<keyword evidence="1" id="KW-0433">Leucine-rich repeat</keyword>
<evidence type="ECO:0000256" key="3">
    <source>
        <dbReference type="SAM" id="Coils"/>
    </source>
</evidence>
<protein>
    <submittedName>
        <fullName evidence="5">Uncharacterized protein</fullName>
    </submittedName>
</protein>
<organism evidence="6">
    <name type="scientific">Aureococcus anophagefferens</name>
    <name type="common">Harmful bloom alga</name>
    <dbReference type="NCBI Taxonomy" id="44056"/>
    <lineage>
        <taxon>Eukaryota</taxon>
        <taxon>Sar</taxon>
        <taxon>Stramenopiles</taxon>
        <taxon>Ochrophyta</taxon>
        <taxon>Pelagophyceae</taxon>
        <taxon>Pelagomonadales</taxon>
        <taxon>Pelagomonadaceae</taxon>
        <taxon>Aureococcus</taxon>
    </lineage>
</organism>
<evidence type="ECO:0000256" key="2">
    <source>
        <dbReference type="ARBA" id="ARBA00022737"/>
    </source>
</evidence>
<feature type="compositionally biased region" description="Basic and acidic residues" evidence="4">
    <location>
        <begin position="661"/>
        <end position="686"/>
    </location>
</feature>
<keyword evidence="3" id="KW-0175">Coiled coil</keyword>
<feature type="compositionally biased region" description="Basic and acidic residues" evidence="4">
    <location>
        <begin position="1"/>
        <end position="13"/>
    </location>
</feature>
<dbReference type="EMBL" id="GL833143">
    <property type="protein sequence ID" value="EGB05169.1"/>
    <property type="molecule type" value="Genomic_DNA"/>
</dbReference>
<sequence>MTKRSGLEMKRETGSGSGTASLVRASIRAAHYGNSRASERVLHPRRSARIVEPANNETRIELKAHSMPLYTDQTHKISIPPSSFRGPQNTKVLDRSRESQDAVKTASTTTSQHSNYTFPSRGLQANRESTRASSQRHIDVALGGAQMMSGDRRSSSLTQAQSFNQEKQQQPVFQGPNHVVSAVNGERRPSTASACDGNEIWNPDCEKKQRTSIYEPLQGNAEVLPARKINDANRELQSDGSHGRCKPPTNLGSGRDGLDRRDANKDRDREKRRESQGSNHPSIAQVTGEKPPSDGVFFAQYKGHPETLVVYRSPEERAANPERLNLDRRHLTVCPILKSEERVRLLNYQNNYIEEIRHLSHLPNLIFLDLYNNCIESLSRDLECVPTLRVLMLGKNRIKAISHLEKLGKLDVLDLHSNAIAKVEHLGALSELRVLNLAGNRLTELDELGSLQSLTELNVRRNQIVKACSLQQLQSLQRVFLSNNRVQSFDAVACLFDVRFLMELSMDGNPIALQDPHAYRRFAVERVKTLRHLDLKRVTDAERRAVALESQKEDERRRAAEKHEMLELERRKLQAERHEAIRAAERQWIDRIGPKDLNPVSNPRNSLASHRTSGESSSSYPGRDHGDKPPSSSSGSIPNCCVQREHPLSGSYDSPLLETNDAQRIDDPMKRPQEDGSHPARGDRSSTRRSSVNVATAQLLVAPSQSVATITSSEGQRVRSEGDKGSINRRPSNSNRVAPAAGYYEVEIGGVHREERALQLYGEAWECLESPKIIGSSTALVCRFVSVERIVEKLRPHARNFARYWPEAIHQLVDECMEHDALCDTFFANEPVWQ</sequence>
<dbReference type="InterPro" id="IPR001611">
    <property type="entry name" value="Leu-rich_rpt"/>
</dbReference>
<feature type="compositionally biased region" description="Basic and acidic residues" evidence="4">
    <location>
        <begin position="716"/>
        <end position="726"/>
    </location>
</feature>
<dbReference type="PROSITE" id="PS51450">
    <property type="entry name" value="LRR"/>
    <property type="match status" value="4"/>
</dbReference>